<keyword evidence="2" id="KW-1133">Transmembrane helix</keyword>
<dbReference type="SUPFAM" id="SSF47413">
    <property type="entry name" value="lambda repressor-like DNA-binding domains"/>
    <property type="match status" value="1"/>
</dbReference>
<proteinExistence type="predicted"/>
<accession>A0A6N6NRP4</accession>
<dbReference type="InterPro" id="IPR050400">
    <property type="entry name" value="Bact_Cytoskel_RodZ"/>
</dbReference>
<feature type="compositionally biased region" description="Low complexity" evidence="1">
    <location>
        <begin position="337"/>
        <end position="381"/>
    </location>
</feature>
<keyword evidence="2" id="KW-0812">Transmembrane</keyword>
<dbReference type="GeneID" id="98656933"/>
<keyword evidence="2" id="KW-0472">Membrane</keyword>
<dbReference type="Gene3D" id="1.10.260.40">
    <property type="entry name" value="lambda repressor-like DNA-binding domains"/>
    <property type="match status" value="1"/>
</dbReference>
<feature type="compositionally biased region" description="Low complexity" evidence="1">
    <location>
        <begin position="220"/>
        <end position="237"/>
    </location>
</feature>
<dbReference type="PANTHER" id="PTHR34475">
    <property type="match status" value="1"/>
</dbReference>
<dbReference type="EMBL" id="WAJR01000001">
    <property type="protein sequence ID" value="KAB1642948.1"/>
    <property type="molecule type" value="Genomic_DNA"/>
</dbReference>
<keyword evidence="4" id="KW-1185">Reference proteome</keyword>
<sequence length="381" mass="41133">MASNTTFGAVLREAREHRGMDVQSIARQMRVRADIIRAIENNDFTRMPPRGYAKNMVATYARIVGVNQTTITRMYLEAANAYETGKMKNDSSRVPNMRSQRSSRGSSSRQADDSPRRSSGRLMFDDRRDARGTARGNDHVHTSRRPLSPGSPQYTNLYAAPQNVTQQRPKLPLLIGIGVIAVIIIIICVFVFGGKESKPAQETPTVPITGLSDTSNKQAQGDSESTSNSDSQTQQSSVAPTKATFTYKVASGSRVYIEIYEGDSSSASVAETVTGPAEKSFDVTTKLRFISDASSAVEVTVDGEKVDLTENSNGMYDYTVDFSQILAKWQQDHGQASSSSSATSSDSAKSTSTSSPSSTKSTISSSSSNATSTKSTTRTSE</sequence>
<feature type="compositionally biased region" description="Polar residues" evidence="1">
    <location>
        <begin position="200"/>
        <end position="219"/>
    </location>
</feature>
<dbReference type="OrthoDB" id="9797543at2"/>
<protein>
    <submittedName>
        <fullName evidence="3">Helix-turn-helix domain-containing protein</fullName>
    </submittedName>
</protein>
<comment type="caution">
    <text evidence="3">The sequence shown here is derived from an EMBL/GenBank/DDBJ whole genome shotgun (WGS) entry which is preliminary data.</text>
</comment>
<dbReference type="Pfam" id="PF13413">
    <property type="entry name" value="HTH_25"/>
    <property type="match status" value="1"/>
</dbReference>
<dbReference type="PANTHER" id="PTHR34475:SF1">
    <property type="entry name" value="CYTOSKELETON PROTEIN RODZ"/>
    <property type="match status" value="1"/>
</dbReference>
<feature type="compositionally biased region" description="Basic and acidic residues" evidence="1">
    <location>
        <begin position="123"/>
        <end position="141"/>
    </location>
</feature>
<feature type="region of interest" description="Disordered" evidence="1">
    <location>
        <begin position="333"/>
        <end position="381"/>
    </location>
</feature>
<dbReference type="AlphaFoldDB" id="A0A6N6NRP4"/>
<organism evidence="3 4">
    <name type="scientific">Ellagibacter isourolithinifaciens</name>
    <dbReference type="NCBI Taxonomy" id="2137581"/>
    <lineage>
        <taxon>Bacteria</taxon>
        <taxon>Bacillati</taxon>
        <taxon>Actinomycetota</taxon>
        <taxon>Coriobacteriia</taxon>
        <taxon>Eggerthellales</taxon>
        <taxon>Eggerthellaceae</taxon>
        <taxon>Ellagibacter</taxon>
    </lineage>
</organism>
<feature type="region of interest" description="Disordered" evidence="1">
    <location>
        <begin position="198"/>
        <end position="238"/>
    </location>
</feature>
<evidence type="ECO:0000313" key="4">
    <source>
        <dbReference type="Proteomes" id="UP000468668"/>
    </source>
</evidence>
<reference evidence="3 4" key="1">
    <citation type="submission" date="2019-09" db="EMBL/GenBank/DDBJ databases">
        <title>Whole genome shotgun sequencing (WGS) of Ellagibacter isourolithinifaciens DSM 104140(T) and Adlercreutzia muris DSM 29508(T).</title>
        <authorList>
            <person name="Stoll D.A."/>
            <person name="Danylec N."/>
            <person name="Huch M."/>
        </authorList>
    </citation>
    <scope>NUCLEOTIDE SEQUENCE [LARGE SCALE GENOMIC DNA]</scope>
    <source>
        <strain evidence="3 4">DSM 104140</strain>
    </source>
</reference>
<evidence type="ECO:0000256" key="1">
    <source>
        <dbReference type="SAM" id="MobiDB-lite"/>
    </source>
</evidence>
<feature type="region of interest" description="Disordered" evidence="1">
    <location>
        <begin position="86"/>
        <end position="155"/>
    </location>
</feature>
<dbReference type="RefSeq" id="WP_158048534.1">
    <property type="nucleotide sequence ID" value="NZ_WAJR01000001.1"/>
</dbReference>
<name>A0A6N6NRP4_9ACTN</name>
<evidence type="ECO:0000313" key="3">
    <source>
        <dbReference type="EMBL" id="KAB1642948.1"/>
    </source>
</evidence>
<dbReference type="GO" id="GO:0003677">
    <property type="term" value="F:DNA binding"/>
    <property type="evidence" value="ECO:0007669"/>
    <property type="project" value="InterPro"/>
</dbReference>
<feature type="compositionally biased region" description="Low complexity" evidence="1">
    <location>
        <begin position="98"/>
        <end position="109"/>
    </location>
</feature>
<evidence type="ECO:0000256" key="2">
    <source>
        <dbReference type="SAM" id="Phobius"/>
    </source>
</evidence>
<feature type="transmembrane region" description="Helical" evidence="2">
    <location>
        <begin position="171"/>
        <end position="192"/>
    </location>
</feature>
<gene>
    <name evidence="3" type="ORF">F8C90_00765</name>
</gene>
<dbReference type="InterPro" id="IPR010982">
    <property type="entry name" value="Lambda_DNA-bd_dom_sf"/>
</dbReference>
<dbReference type="Proteomes" id="UP000468668">
    <property type="component" value="Unassembled WGS sequence"/>
</dbReference>